<comment type="caution">
    <text evidence="2">The sequence shown here is derived from an EMBL/GenBank/DDBJ whole genome shotgun (WGS) entry which is preliminary data.</text>
</comment>
<evidence type="ECO:0000313" key="3">
    <source>
        <dbReference type="Proteomes" id="UP000673691"/>
    </source>
</evidence>
<proteinExistence type="predicted"/>
<accession>A0A8H8A236</accession>
<feature type="region of interest" description="Disordered" evidence="1">
    <location>
        <begin position="154"/>
        <end position="173"/>
    </location>
</feature>
<feature type="compositionally biased region" description="Basic residues" evidence="1">
    <location>
        <begin position="154"/>
        <end position="164"/>
    </location>
</feature>
<protein>
    <submittedName>
        <fullName evidence="2">Uncharacterized protein</fullName>
    </submittedName>
</protein>
<organism evidence="2 3">
    <name type="scientific">Olpidium bornovanus</name>
    <dbReference type="NCBI Taxonomy" id="278681"/>
    <lineage>
        <taxon>Eukaryota</taxon>
        <taxon>Fungi</taxon>
        <taxon>Fungi incertae sedis</taxon>
        <taxon>Olpidiomycota</taxon>
        <taxon>Olpidiomycotina</taxon>
        <taxon>Olpidiomycetes</taxon>
        <taxon>Olpidiales</taxon>
        <taxon>Olpidiaceae</taxon>
        <taxon>Olpidium</taxon>
    </lineage>
</organism>
<evidence type="ECO:0000313" key="2">
    <source>
        <dbReference type="EMBL" id="KAG5463602.1"/>
    </source>
</evidence>
<reference evidence="2 3" key="1">
    <citation type="journal article" name="Sci. Rep.">
        <title>Genome-scale phylogenetic analyses confirm Olpidium as the closest living zoosporic fungus to the non-flagellated, terrestrial fungi.</title>
        <authorList>
            <person name="Chang Y."/>
            <person name="Rochon D."/>
            <person name="Sekimoto S."/>
            <person name="Wang Y."/>
            <person name="Chovatia M."/>
            <person name="Sandor L."/>
            <person name="Salamov A."/>
            <person name="Grigoriev I.V."/>
            <person name="Stajich J.E."/>
            <person name="Spatafora J.W."/>
        </authorList>
    </citation>
    <scope>NUCLEOTIDE SEQUENCE [LARGE SCALE GENOMIC DNA]</scope>
    <source>
        <strain evidence="2">S191</strain>
    </source>
</reference>
<dbReference type="AlphaFoldDB" id="A0A8H8A236"/>
<sequence>MARSVRGHIPLWTGTNKVPRSCGSCGSIFGVSPKAIFLGGSIAIAPAVVPNLSDAQLLPFTPSDGSSRRAGRESATLAFCLPRSRRRSSGGAKAELWSAAWPFFFLVSIFAGDAELGRSRRRCRCYARGCDCEIGRAETAKLWRSCRSNGSLAARHRAPSRRRRREEGGGGGG</sequence>
<gene>
    <name evidence="2" type="ORF">BJ554DRAFT_6146</name>
</gene>
<name>A0A8H8A236_9FUNG</name>
<keyword evidence="3" id="KW-1185">Reference proteome</keyword>
<evidence type="ECO:0000256" key="1">
    <source>
        <dbReference type="SAM" id="MobiDB-lite"/>
    </source>
</evidence>
<dbReference type="Proteomes" id="UP000673691">
    <property type="component" value="Unassembled WGS sequence"/>
</dbReference>
<dbReference type="EMBL" id="JAEFCI010000360">
    <property type="protein sequence ID" value="KAG5463602.1"/>
    <property type="molecule type" value="Genomic_DNA"/>
</dbReference>